<organism evidence="2">
    <name type="scientific">marine sediment metagenome</name>
    <dbReference type="NCBI Taxonomy" id="412755"/>
    <lineage>
        <taxon>unclassified sequences</taxon>
        <taxon>metagenomes</taxon>
        <taxon>ecological metagenomes</taxon>
    </lineage>
</organism>
<evidence type="ECO:0000313" key="2">
    <source>
        <dbReference type="EMBL" id="KKK56638.1"/>
    </source>
</evidence>
<dbReference type="AlphaFoldDB" id="A0A0F8WIZ4"/>
<dbReference type="SUPFAM" id="SSF102114">
    <property type="entry name" value="Radical SAM enzymes"/>
    <property type="match status" value="1"/>
</dbReference>
<dbReference type="EMBL" id="LAZR01064892">
    <property type="protein sequence ID" value="KKK56638.1"/>
    <property type="molecule type" value="Genomic_DNA"/>
</dbReference>
<feature type="domain" description="4Fe4S-binding SPASM" evidence="1">
    <location>
        <begin position="90"/>
        <end position="136"/>
    </location>
</feature>
<name>A0A0F8WIZ4_9ZZZZ</name>
<gene>
    <name evidence="2" type="ORF">LCGC14_3062500</name>
</gene>
<protein>
    <recommendedName>
        <fullName evidence="1">4Fe4S-binding SPASM domain-containing protein</fullName>
    </recommendedName>
</protein>
<evidence type="ECO:0000259" key="1">
    <source>
        <dbReference type="Pfam" id="PF13186"/>
    </source>
</evidence>
<proteinExistence type="predicted"/>
<dbReference type="InterPro" id="IPR023885">
    <property type="entry name" value="4Fe4S-binding_SPASM_dom"/>
</dbReference>
<dbReference type="Pfam" id="PF13186">
    <property type="entry name" value="SPASM"/>
    <property type="match status" value="1"/>
</dbReference>
<sequence>MIKKLIELKHEFNSLTPEIFIANCQMPSKQDIEQGNPKLAEYIAKDFSRYDNIYIQFKVYWTIFWSGMPKETSEYILDNTSLEDFTLNYCEHPHKLITIRYNGDIVACCYDTTNSYVLGNIHTSSIEEIWNNKRYRIL</sequence>
<feature type="non-terminal residue" evidence="2">
    <location>
        <position position="138"/>
    </location>
</feature>
<comment type="caution">
    <text evidence="2">The sequence shown here is derived from an EMBL/GenBank/DDBJ whole genome shotgun (WGS) entry which is preliminary data.</text>
</comment>
<dbReference type="Gene3D" id="3.20.20.70">
    <property type="entry name" value="Aldolase class I"/>
    <property type="match status" value="1"/>
</dbReference>
<dbReference type="CDD" id="cd21109">
    <property type="entry name" value="SPASM"/>
    <property type="match status" value="1"/>
</dbReference>
<accession>A0A0F8WIZ4</accession>
<reference evidence="2" key="1">
    <citation type="journal article" date="2015" name="Nature">
        <title>Complex archaea that bridge the gap between prokaryotes and eukaryotes.</title>
        <authorList>
            <person name="Spang A."/>
            <person name="Saw J.H."/>
            <person name="Jorgensen S.L."/>
            <person name="Zaremba-Niedzwiedzka K."/>
            <person name="Martijn J."/>
            <person name="Lind A.E."/>
            <person name="van Eijk R."/>
            <person name="Schleper C."/>
            <person name="Guy L."/>
            <person name="Ettema T.J."/>
        </authorList>
    </citation>
    <scope>NUCLEOTIDE SEQUENCE</scope>
</reference>
<dbReference type="InterPro" id="IPR013785">
    <property type="entry name" value="Aldolase_TIM"/>
</dbReference>
<dbReference type="InterPro" id="IPR058240">
    <property type="entry name" value="rSAM_sf"/>
</dbReference>